<evidence type="ECO:0000256" key="4">
    <source>
        <dbReference type="PROSITE-ProRule" id="PRU00134"/>
    </source>
</evidence>
<keyword evidence="3" id="KW-0862">Zinc</keyword>
<dbReference type="PROSITE" id="PS50865">
    <property type="entry name" value="ZF_MYND_2"/>
    <property type="match status" value="1"/>
</dbReference>
<dbReference type="OrthoDB" id="432970at2759"/>
<dbReference type="Proteomes" id="UP000193467">
    <property type="component" value="Unassembled WGS sequence"/>
</dbReference>
<organism evidence="6 7">
    <name type="scientific">Leucosporidium creatinivorum</name>
    <dbReference type="NCBI Taxonomy" id="106004"/>
    <lineage>
        <taxon>Eukaryota</taxon>
        <taxon>Fungi</taxon>
        <taxon>Dikarya</taxon>
        <taxon>Basidiomycota</taxon>
        <taxon>Pucciniomycotina</taxon>
        <taxon>Microbotryomycetes</taxon>
        <taxon>Leucosporidiales</taxon>
        <taxon>Leucosporidium</taxon>
    </lineage>
</organism>
<keyword evidence="1" id="KW-0479">Metal-binding</keyword>
<keyword evidence="2 4" id="KW-0863">Zinc-finger</keyword>
<dbReference type="InterPro" id="IPR002893">
    <property type="entry name" value="Znf_MYND"/>
</dbReference>
<feature type="domain" description="MYND-type" evidence="5">
    <location>
        <begin position="11"/>
        <end position="53"/>
    </location>
</feature>
<evidence type="ECO:0000256" key="2">
    <source>
        <dbReference type="ARBA" id="ARBA00022771"/>
    </source>
</evidence>
<keyword evidence="7" id="KW-1185">Reference proteome</keyword>
<reference evidence="6 7" key="1">
    <citation type="submission" date="2016-07" db="EMBL/GenBank/DDBJ databases">
        <title>Pervasive Adenine N6-methylation of Active Genes in Fungi.</title>
        <authorList>
            <consortium name="DOE Joint Genome Institute"/>
            <person name="Mondo S.J."/>
            <person name="Dannebaum R.O."/>
            <person name="Kuo R.C."/>
            <person name="Labutti K."/>
            <person name="Haridas S."/>
            <person name="Kuo A."/>
            <person name="Salamov A."/>
            <person name="Ahrendt S.R."/>
            <person name="Lipzen A."/>
            <person name="Sullivan W."/>
            <person name="Andreopoulos W.B."/>
            <person name="Clum A."/>
            <person name="Lindquist E."/>
            <person name="Daum C."/>
            <person name="Ramamoorthy G.K."/>
            <person name="Gryganskyi A."/>
            <person name="Culley D."/>
            <person name="Magnuson J.K."/>
            <person name="James T.Y."/>
            <person name="O'Malley M.A."/>
            <person name="Stajich J.E."/>
            <person name="Spatafora J.W."/>
            <person name="Visel A."/>
            <person name="Grigoriev I.V."/>
        </authorList>
    </citation>
    <scope>NUCLEOTIDE SEQUENCE [LARGE SCALE GENOMIC DNA]</scope>
    <source>
        <strain evidence="6 7">62-1032</strain>
    </source>
</reference>
<comment type="caution">
    <text evidence="6">The sequence shown here is derived from an EMBL/GenBank/DDBJ whole genome shotgun (WGS) entry which is preliminary data.</text>
</comment>
<name>A0A1Y2F180_9BASI</name>
<dbReference type="GO" id="GO:0008270">
    <property type="term" value="F:zinc ion binding"/>
    <property type="evidence" value="ECO:0007669"/>
    <property type="project" value="UniProtKB-KW"/>
</dbReference>
<dbReference type="AlphaFoldDB" id="A0A1Y2F180"/>
<gene>
    <name evidence="6" type="ORF">BCR35DRAFT_332527</name>
</gene>
<evidence type="ECO:0000256" key="1">
    <source>
        <dbReference type="ARBA" id="ARBA00022723"/>
    </source>
</evidence>
<evidence type="ECO:0000313" key="6">
    <source>
        <dbReference type="EMBL" id="ORY77603.1"/>
    </source>
</evidence>
<proteinExistence type="predicted"/>
<protein>
    <recommendedName>
        <fullName evidence="5">MYND-type domain-containing protein</fullName>
    </recommendedName>
</protein>
<sequence>MATEADLARCCLNCHATAAADGGSLKACGGCRKARYCSTECQKLDRPQHKMWCGPIAQANSKIGPLSSAADHSLHLNTSSSMHSTHAFVAAIRLTDDSKVKLARSVIDMVDATRRRIHFQSAAAQPFSYVFQHLSWVGDEDCLAAMRGLVDLSRPYASRTKVEGADIYGSIASFLRESEEEDLYVLDFRVIEVDKGRQALDLEKDWLEKLRLNLGGG</sequence>
<dbReference type="SUPFAM" id="SSF144232">
    <property type="entry name" value="HIT/MYND zinc finger-like"/>
    <property type="match status" value="1"/>
</dbReference>
<evidence type="ECO:0000259" key="5">
    <source>
        <dbReference type="PROSITE" id="PS50865"/>
    </source>
</evidence>
<accession>A0A1Y2F180</accession>
<dbReference type="EMBL" id="MCGR01000031">
    <property type="protein sequence ID" value="ORY77603.1"/>
    <property type="molecule type" value="Genomic_DNA"/>
</dbReference>
<dbReference type="Pfam" id="PF01753">
    <property type="entry name" value="zf-MYND"/>
    <property type="match status" value="1"/>
</dbReference>
<dbReference type="InParanoid" id="A0A1Y2F180"/>
<dbReference type="Gene3D" id="6.10.140.2220">
    <property type="match status" value="1"/>
</dbReference>
<evidence type="ECO:0000313" key="7">
    <source>
        <dbReference type="Proteomes" id="UP000193467"/>
    </source>
</evidence>
<evidence type="ECO:0000256" key="3">
    <source>
        <dbReference type="ARBA" id="ARBA00022833"/>
    </source>
</evidence>